<dbReference type="GeneID" id="41983922"/>
<dbReference type="Proteomes" id="UP000431533">
    <property type="component" value="Unassembled WGS sequence"/>
</dbReference>
<gene>
    <name evidence="2" type="ORF">LHYA1_G003724</name>
</gene>
<feature type="compositionally biased region" description="Polar residues" evidence="1">
    <location>
        <begin position="74"/>
        <end position="89"/>
    </location>
</feature>
<proteinExistence type="predicted"/>
<evidence type="ECO:0000256" key="1">
    <source>
        <dbReference type="SAM" id="MobiDB-lite"/>
    </source>
</evidence>
<organism evidence="2 3">
    <name type="scientific">Lachnellula hyalina</name>
    <dbReference type="NCBI Taxonomy" id="1316788"/>
    <lineage>
        <taxon>Eukaryota</taxon>
        <taxon>Fungi</taxon>
        <taxon>Dikarya</taxon>
        <taxon>Ascomycota</taxon>
        <taxon>Pezizomycotina</taxon>
        <taxon>Leotiomycetes</taxon>
        <taxon>Helotiales</taxon>
        <taxon>Lachnaceae</taxon>
        <taxon>Lachnellula</taxon>
    </lineage>
</organism>
<sequence length="135" mass="14734">MGSKSQSRGTSPMVAARRPKLMRAAATAPSLATSNASRNDLASRQSSRAATLLNRVASYSTAQHEHRLHGTPGSVYSNPEQGSPDSSASMEERKDTFQADIHQSGNYFSFPSFEDFQDFQENEERIAAMHDKGVP</sequence>
<keyword evidence="3" id="KW-1185">Reference proteome</keyword>
<dbReference type="EMBL" id="QGMH01000096">
    <property type="protein sequence ID" value="TVY25381.1"/>
    <property type="molecule type" value="Genomic_DNA"/>
</dbReference>
<feature type="compositionally biased region" description="Polar residues" evidence="1">
    <location>
        <begin position="1"/>
        <end position="10"/>
    </location>
</feature>
<comment type="caution">
    <text evidence="2">The sequence shown here is derived from an EMBL/GenBank/DDBJ whole genome shotgun (WGS) entry which is preliminary data.</text>
</comment>
<dbReference type="OrthoDB" id="3437826at2759"/>
<reference evidence="2 3" key="1">
    <citation type="submission" date="2018-05" db="EMBL/GenBank/DDBJ databases">
        <title>Genome sequencing and assembly of the regulated plant pathogen Lachnellula willkommii and related sister species for the development of diagnostic species identification markers.</title>
        <authorList>
            <person name="Giroux E."/>
            <person name="Bilodeau G."/>
        </authorList>
    </citation>
    <scope>NUCLEOTIDE SEQUENCE [LARGE SCALE GENOMIC DNA]</scope>
    <source>
        <strain evidence="2 3">CBS 185.66</strain>
    </source>
</reference>
<name>A0A8H8QZL4_9HELO</name>
<accession>A0A8H8QZL4</accession>
<evidence type="ECO:0000313" key="2">
    <source>
        <dbReference type="EMBL" id="TVY25381.1"/>
    </source>
</evidence>
<dbReference type="AlphaFoldDB" id="A0A8H8QZL4"/>
<protein>
    <submittedName>
        <fullName evidence="2">Uncharacterized protein</fullName>
    </submittedName>
</protein>
<feature type="region of interest" description="Disordered" evidence="1">
    <location>
        <begin position="1"/>
        <end position="95"/>
    </location>
</feature>
<feature type="compositionally biased region" description="Polar residues" evidence="1">
    <location>
        <begin position="30"/>
        <end position="49"/>
    </location>
</feature>
<evidence type="ECO:0000313" key="3">
    <source>
        <dbReference type="Proteomes" id="UP000431533"/>
    </source>
</evidence>
<dbReference type="RefSeq" id="XP_031004169.1">
    <property type="nucleotide sequence ID" value="XM_031148693.1"/>
</dbReference>